<reference evidence="1" key="2">
    <citation type="submission" date="2025-08" db="UniProtKB">
        <authorList>
            <consortium name="Ensembl"/>
        </authorList>
    </citation>
    <scope>IDENTIFICATION</scope>
</reference>
<reference evidence="1" key="3">
    <citation type="submission" date="2025-09" db="UniProtKB">
        <authorList>
            <consortium name="Ensembl"/>
        </authorList>
    </citation>
    <scope>IDENTIFICATION</scope>
</reference>
<proteinExistence type="predicted"/>
<organism evidence="1 2">
    <name type="scientific">Anas platyrhynchos platyrhynchos</name>
    <name type="common">Northern mallard</name>
    <dbReference type="NCBI Taxonomy" id="8840"/>
    <lineage>
        <taxon>Eukaryota</taxon>
        <taxon>Metazoa</taxon>
        <taxon>Chordata</taxon>
        <taxon>Craniata</taxon>
        <taxon>Vertebrata</taxon>
        <taxon>Euteleostomi</taxon>
        <taxon>Archelosauria</taxon>
        <taxon>Archosauria</taxon>
        <taxon>Dinosauria</taxon>
        <taxon>Saurischia</taxon>
        <taxon>Theropoda</taxon>
        <taxon>Coelurosauria</taxon>
        <taxon>Aves</taxon>
        <taxon>Neognathae</taxon>
        <taxon>Galloanserae</taxon>
        <taxon>Anseriformes</taxon>
        <taxon>Anatidae</taxon>
        <taxon>Anatinae</taxon>
        <taxon>Anas</taxon>
    </lineage>
</organism>
<accession>A0A493SYD0</accession>
<dbReference type="Ensembl" id="ENSAPLT00000039771.1">
    <property type="protein sequence ID" value="ENSAPLP00000018591.1"/>
    <property type="gene ID" value="ENSAPLG00000025327.1"/>
</dbReference>
<protein>
    <submittedName>
        <fullName evidence="1">Uncharacterized protein</fullName>
    </submittedName>
</protein>
<dbReference type="Proteomes" id="UP000016666">
    <property type="component" value="Unassembled WGS sequence"/>
</dbReference>
<sequence length="54" mass="6304">MVAAGVVPVWCSPSYLGEVAVSKDVYNIYPVSSYIYYIYYITYIIYDTYYTSYI</sequence>
<keyword evidence="2" id="KW-1185">Reference proteome</keyword>
<evidence type="ECO:0000313" key="2">
    <source>
        <dbReference type="Proteomes" id="UP000016666"/>
    </source>
</evidence>
<evidence type="ECO:0000313" key="1">
    <source>
        <dbReference type="Ensembl" id="ENSAPLP00000018591.1"/>
    </source>
</evidence>
<name>A0A493SYD0_ANAPP</name>
<dbReference type="AlphaFoldDB" id="A0A493SYD0"/>
<reference evidence="2" key="1">
    <citation type="submission" date="2017-10" db="EMBL/GenBank/DDBJ databases">
        <title>A new Pekin duck reference genome.</title>
        <authorList>
            <person name="Hou Z.-C."/>
            <person name="Zhou Z.-K."/>
            <person name="Zhu F."/>
            <person name="Hou S.-S."/>
        </authorList>
    </citation>
    <scope>NUCLEOTIDE SEQUENCE [LARGE SCALE GENOMIC DNA]</scope>
</reference>